<feature type="compositionally biased region" description="Polar residues" evidence="1">
    <location>
        <begin position="70"/>
        <end position="81"/>
    </location>
</feature>
<dbReference type="Gramene" id="TuG1812G0600001952.01.T01">
    <property type="protein sequence ID" value="TuG1812G0600001952.01.T01"/>
    <property type="gene ID" value="TuG1812G0600001952.01"/>
</dbReference>
<dbReference type="AlphaFoldDB" id="A0A8R7UTT3"/>
<protein>
    <submittedName>
        <fullName evidence="2">Uncharacterized protein</fullName>
    </submittedName>
</protein>
<dbReference type="RefSeq" id="XP_048538825.1">
    <property type="nucleotide sequence ID" value="XM_048682868.1"/>
</dbReference>
<sequence length="116" mass="12495">MAARAMRIIGLQPPRPLTNTPTCSSVQSGLLKKVDSILDSTQPPPSGAHHAQVVRRCHLRPFNYAALRRSSPSETATSTKTPPHAQCSVRHNTRSSCKTAANIQLAPPPSMAYTGR</sequence>
<reference evidence="2" key="2">
    <citation type="submission" date="2018-03" db="EMBL/GenBank/DDBJ databases">
        <title>The Triticum urartu genome reveals the dynamic nature of wheat genome evolution.</title>
        <authorList>
            <person name="Ling H."/>
            <person name="Ma B."/>
            <person name="Shi X."/>
            <person name="Liu H."/>
            <person name="Dong L."/>
            <person name="Sun H."/>
            <person name="Cao Y."/>
            <person name="Gao Q."/>
            <person name="Zheng S."/>
            <person name="Li Y."/>
            <person name="Yu Y."/>
            <person name="Du H."/>
            <person name="Qi M."/>
            <person name="Li Y."/>
            <person name="Yu H."/>
            <person name="Cui Y."/>
            <person name="Wang N."/>
            <person name="Chen C."/>
            <person name="Wu H."/>
            <person name="Zhao Y."/>
            <person name="Zhang J."/>
            <person name="Li Y."/>
            <person name="Zhou W."/>
            <person name="Zhang B."/>
            <person name="Hu W."/>
            <person name="Eijk M."/>
            <person name="Tang J."/>
            <person name="Witsenboer H."/>
            <person name="Zhao S."/>
            <person name="Li Z."/>
            <person name="Zhang A."/>
            <person name="Wang D."/>
            <person name="Liang C."/>
        </authorList>
    </citation>
    <scope>NUCLEOTIDE SEQUENCE [LARGE SCALE GENOMIC DNA]</scope>
    <source>
        <strain evidence="2">cv. G1812</strain>
    </source>
</reference>
<reference evidence="3" key="1">
    <citation type="journal article" date="2013" name="Nature">
        <title>Draft genome of the wheat A-genome progenitor Triticum urartu.</title>
        <authorList>
            <person name="Ling H.Q."/>
            <person name="Zhao S."/>
            <person name="Liu D."/>
            <person name="Wang J."/>
            <person name="Sun H."/>
            <person name="Zhang C."/>
            <person name="Fan H."/>
            <person name="Li D."/>
            <person name="Dong L."/>
            <person name="Tao Y."/>
            <person name="Gao C."/>
            <person name="Wu H."/>
            <person name="Li Y."/>
            <person name="Cui Y."/>
            <person name="Guo X."/>
            <person name="Zheng S."/>
            <person name="Wang B."/>
            <person name="Yu K."/>
            <person name="Liang Q."/>
            <person name="Yang W."/>
            <person name="Lou X."/>
            <person name="Chen J."/>
            <person name="Feng M."/>
            <person name="Jian J."/>
            <person name="Zhang X."/>
            <person name="Luo G."/>
            <person name="Jiang Y."/>
            <person name="Liu J."/>
            <person name="Wang Z."/>
            <person name="Sha Y."/>
            <person name="Zhang B."/>
            <person name="Wu H."/>
            <person name="Tang D."/>
            <person name="Shen Q."/>
            <person name="Xue P."/>
            <person name="Zou S."/>
            <person name="Wang X."/>
            <person name="Liu X."/>
            <person name="Wang F."/>
            <person name="Yang Y."/>
            <person name="An X."/>
            <person name="Dong Z."/>
            <person name="Zhang K."/>
            <person name="Zhang X."/>
            <person name="Luo M.C."/>
            <person name="Dvorak J."/>
            <person name="Tong Y."/>
            <person name="Wang J."/>
            <person name="Yang H."/>
            <person name="Li Z."/>
            <person name="Wang D."/>
            <person name="Zhang A."/>
            <person name="Wang J."/>
        </authorList>
    </citation>
    <scope>NUCLEOTIDE SEQUENCE</scope>
    <source>
        <strain evidence="3">cv. G1812</strain>
    </source>
</reference>
<gene>
    <name evidence="2" type="primary">LOC125517659</name>
</gene>
<evidence type="ECO:0000313" key="3">
    <source>
        <dbReference type="Proteomes" id="UP000015106"/>
    </source>
</evidence>
<dbReference type="Proteomes" id="UP000015106">
    <property type="component" value="Chromosome 6"/>
</dbReference>
<proteinExistence type="predicted"/>
<reference evidence="2" key="3">
    <citation type="submission" date="2022-06" db="UniProtKB">
        <authorList>
            <consortium name="EnsemblPlants"/>
        </authorList>
    </citation>
    <scope>IDENTIFICATION</scope>
</reference>
<feature type="region of interest" description="Disordered" evidence="1">
    <location>
        <begin position="1"/>
        <end position="24"/>
    </location>
</feature>
<dbReference type="EnsemblPlants" id="TuG1812G0600001952.01.T01">
    <property type="protein sequence ID" value="TuG1812G0600001952.01.T01"/>
    <property type="gene ID" value="TuG1812G0600001952.01"/>
</dbReference>
<accession>A0A8R7UTT3</accession>
<feature type="region of interest" description="Disordered" evidence="1">
    <location>
        <begin position="69"/>
        <end position="94"/>
    </location>
</feature>
<organism evidence="2 3">
    <name type="scientific">Triticum urartu</name>
    <name type="common">Red wild einkorn</name>
    <name type="synonym">Crithodium urartu</name>
    <dbReference type="NCBI Taxonomy" id="4572"/>
    <lineage>
        <taxon>Eukaryota</taxon>
        <taxon>Viridiplantae</taxon>
        <taxon>Streptophyta</taxon>
        <taxon>Embryophyta</taxon>
        <taxon>Tracheophyta</taxon>
        <taxon>Spermatophyta</taxon>
        <taxon>Magnoliopsida</taxon>
        <taxon>Liliopsida</taxon>
        <taxon>Poales</taxon>
        <taxon>Poaceae</taxon>
        <taxon>BOP clade</taxon>
        <taxon>Pooideae</taxon>
        <taxon>Triticodae</taxon>
        <taxon>Triticeae</taxon>
        <taxon>Triticinae</taxon>
        <taxon>Triticum</taxon>
    </lineage>
</organism>
<dbReference type="Gramene" id="TuG1812S0000207800.01.T04">
    <property type="protein sequence ID" value="TuG1812S0000207800.01.T04"/>
    <property type="gene ID" value="TuG1812S0000207800.01"/>
</dbReference>
<name>A0A8R7UTT3_TRIUA</name>
<keyword evidence="3" id="KW-1185">Reference proteome</keyword>
<dbReference type="EnsemblPlants" id="TuG1812S0000207800.01.T04">
    <property type="protein sequence ID" value="TuG1812S0000207800.01.T04"/>
    <property type="gene ID" value="TuG1812S0000207800.01"/>
</dbReference>
<evidence type="ECO:0000313" key="2">
    <source>
        <dbReference type="EnsemblPlants" id="TuG1812G0600001952.01.T01"/>
    </source>
</evidence>
<dbReference type="GeneID" id="125517659"/>
<evidence type="ECO:0000256" key="1">
    <source>
        <dbReference type="SAM" id="MobiDB-lite"/>
    </source>
</evidence>